<dbReference type="RefSeq" id="WP_282302567.1">
    <property type="nucleotide sequence ID" value="NZ_CP124617.1"/>
</dbReference>
<gene>
    <name evidence="6" type="ORF">QF118_18905</name>
</gene>
<name>A0ABY8QMT6_9RHOB</name>
<dbReference type="InterPro" id="IPR036388">
    <property type="entry name" value="WH-like_DNA-bd_sf"/>
</dbReference>
<dbReference type="EMBL" id="CP124617">
    <property type="protein sequence ID" value="WGW05944.1"/>
    <property type="molecule type" value="Genomic_DNA"/>
</dbReference>
<accession>A0ABY8QMT6</accession>
<evidence type="ECO:0000256" key="4">
    <source>
        <dbReference type="ARBA" id="ARBA00023163"/>
    </source>
</evidence>
<feature type="domain" description="HTH lysR-type" evidence="5">
    <location>
        <begin position="5"/>
        <end position="63"/>
    </location>
</feature>
<keyword evidence="3" id="KW-0238">DNA-binding</keyword>
<evidence type="ECO:0000313" key="6">
    <source>
        <dbReference type="EMBL" id="WGW05944.1"/>
    </source>
</evidence>
<geneLocation type="plasmid" evidence="6 7">
    <name>unnamed1</name>
</geneLocation>
<dbReference type="Gene3D" id="1.10.10.10">
    <property type="entry name" value="Winged helix-like DNA-binding domain superfamily/Winged helix DNA-binding domain"/>
    <property type="match status" value="1"/>
</dbReference>
<evidence type="ECO:0000256" key="3">
    <source>
        <dbReference type="ARBA" id="ARBA00023125"/>
    </source>
</evidence>
<dbReference type="InterPro" id="IPR000847">
    <property type="entry name" value="LysR_HTH_N"/>
</dbReference>
<dbReference type="Proteomes" id="UP001241605">
    <property type="component" value="Plasmid unnamed1"/>
</dbReference>
<evidence type="ECO:0000313" key="7">
    <source>
        <dbReference type="Proteomes" id="UP001241605"/>
    </source>
</evidence>
<evidence type="ECO:0000256" key="2">
    <source>
        <dbReference type="ARBA" id="ARBA00023015"/>
    </source>
</evidence>
<proteinExistence type="inferred from homology"/>
<keyword evidence="7" id="KW-1185">Reference proteome</keyword>
<keyword evidence="6" id="KW-0614">Plasmid</keyword>
<protein>
    <submittedName>
        <fullName evidence="6">LysR family transcriptional regulator</fullName>
    </submittedName>
</protein>
<dbReference type="CDD" id="cd08412">
    <property type="entry name" value="PBP2_PAO1_like"/>
    <property type="match status" value="1"/>
</dbReference>
<dbReference type="Pfam" id="PF03466">
    <property type="entry name" value="LysR_substrate"/>
    <property type="match status" value="1"/>
</dbReference>
<dbReference type="PANTHER" id="PTHR30346:SF0">
    <property type="entry name" value="HCA OPERON TRANSCRIPTIONAL ACTIVATOR HCAR"/>
    <property type="match status" value="1"/>
</dbReference>
<dbReference type="InterPro" id="IPR036390">
    <property type="entry name" value="WH_DNA-bd_sf"/>
</dbReference>
<dbReference type="SUPFAM" id="SSF46785">
    <property type="entry name" value="Winged helix' DNA-binding domain"/>
    <property type="match status" value="1"/>
</dbReference>
<evidence type="ECO:0000256" key="1">
    <source>
        <dbReference type="ARBA" id="ARBA00009437"/>
    </source>
</evidence>
<dbReference type="SUPFAM" id="SSF53850">
    <property type="entry name" value="Periplasmic binding protein-like II"/>
    <property type="match status" value="1"/>
</dbReference>
<dbReference type="InterPro" id="IPR005119">
    <property type="entry name" value="LysR_subst-bd"/>
</dbReference>
<dbReference type="PANTHER" id="PTHR30346">
    <property type="entry name" value="TRANSCRIPTIONAL DUAL REGULATOR HCAR-RELATED"/>
    <property type="match status" value="1"/>
</dbReference>
<organism evidence="6 7">
    <name type="scientific">Tropicibacter oceani</name>
    <dbReference type="NCBI Taxonomy" id="3058420"/>
    <lineage>
        <taxon>Bacteria</taxon>
        <taxon>Pseudomonadati</taxon>
        <taxon>Pseudomonadota</taxon>
        <taxon>Alphaproteobacteria</taxon>
        <taxon>Rhodobacterales</taxon>
        <taxon>Roseobacteraceae</taxon>
        <taxon>Tropicibacter</taxon>
    </lineage>
</organism>
<comment type="similarity">
    <text evidence="1">Belongs to the LysR transcriptional regulatory family.</text>
</comment>
<keyword evidence="2" id="KW-0805">Transcription regulation</keyword>
<dbReference type="PROSITE" id="PS50931">
    <property type="entry name" value="HTH_LYSR"/>
    <property type="match status" value="1"/>
</dbReference>
<reference evidence="6 7" key="1">
    <citation type="submission" date="2023-05" db="EMBL/GenBank/DDBJ databases">
        <title>YMD87, complete Genome.</title>
        <authorList>
            <person name="Zhang J."/>
            <person name="Xu X."/>
        </authorList>
    </citation>
    <scope>NUCLEOTIDE SEQUENCE [LARGE SCALE GENOMIC DNA]</scope>
    <source>
        <strain evidence="6 7">YMD87</strain>
        <plasmid evidence="6 7">unnamed1</plasmid>
    </source>
</reference>
<dbReference type="PRINTS" id="PR00039">
    <property type="entry name" value="HTHLYSR"/>
</dbReference>
<sequence>MPLRFTLRQLEYFVAVGEMGSIALAAEKVNVSSPSISAAISQLEKEFGIPLFVRQHAQGLSLTQAGRQMLDQVRVVLREANIVLDLAGDISGEVRGALHIGCLVTFAQLVLPSLRRRFQAGFPEVRVRQSELNQAEIFSALRRAEIDVALTYDLQLPADLIFESLLELPPYVIVDVAHPLVGADEVTVADLADFPMVLLDLPYSSEYFLSFFAAAGITPNVAERTRDMAVMRSLVANGFGFSIANVPLTSNQSPDGKPLCYIPMRGAVRPMRMGLLMPTDAEQSSVIRAFVGHCKSDDQARAFPGFGPMQGPTARS</sequence>
<keyword evidence="4" id="KW-0804">Transcription</keyword>
<evidence type="ECO:0000259" key="5">
    <source>
        <dbReference type="PROSITE" id="PS50931"/>
    </source>
</evidence>
<dbReference type="Gene3D" id="3.40.190.10">
    <property type="entry name" value="Periplasmic binding protein-like II"/>
    <property type="match status" value="2"/>
</dbReference>
<dbReference type="Pfam" id="PF00126">
    <property type="entry name" value="HTH_1"/>
    <property type="match status" value="1"/>
</dbReference>